<evidence type="ECO:0000259" key="2">
    <source>
        <dbReference type="PROSITE" id="PS50801"/>
    </source>
</evidence>
<dbReference type="InterPro" id="IPR002645">
    <property type="entry name" value="STAS_dom"/>
</dbReference>
<dbReference type="InterPro" id="IPR051932">
    <property type="entry name" value="Bact_StressResp_Reg"/>
</dbReference>
<dbReference type="Gene3D" id="3.30.750.24">
    <property type="entry name" value="STAS domain"/>
    <property type="match status" value="1"/>
</dbReference>
<dbReference type="Proteomes" id="UP000642571">
    <property type="component" value="Unassembled WGS sequence"/>
</dbReference>
<dbReference type="PANTHER" id="PTHR33745">
    <property type="entry name" value="RSBT ANTAGONIST PROTEIN RSBS-RELATED"/>
    <property type="match status" value="1"/>
</dbReference>
<accession>A0ABQ1Q798</accession>
<dbReference type="EMBL" id="BMIN01000009">
    <property type="protein sequence ID" value="GGD15032.1"/>
    <property type="molecule type" value="Genomic_DNA"/>
</dbReference>
<keyword evidence="4" id="KW-1185">Reference proteome</keyword>
<organism evidence="3 4">
    <name type="scientific">Pontibacillus salipaludis</name>
    <dbReference type="NCBI Taxonomy" id="1697394"/>
    <lineage>
        <taxon>Bacteria</taxon>
        <taxon>Bacillati</taxon>
        <taxon>Bacillota</taxon>
        <taxon>Bacilli</taxon>
        <taxon>Bacillales</taxon>
        <taxon>Bacillaceae</taxon>
        <taxon>Pontibacillus</taxon>
    </lineage>
</organism>
<gene>
    <name evidence="3" type="primary">rsbRD</name>
    <name evidence="3" type="ORF">GCM10011389_23360</name>
</gene>
<keyword evidence="1" id="KW-0597">Phosphoprotein</keyword>
<name>A0ABQ1Q798_9BACI</name>
<dbReference type="SUPFAM" id="SSF52091">
    <property type="entry name" value="SpoIIaa-like"/>
    <property type="match status" value="1"/>
</dbReference>
<dbReference type="PROSITE" id="PS50801">
    <property type="entry name" value="STAS"/>
    <property type="match status" value="1"/>
</dbReference>
<dbReference type="RefSeq" id="WP_188653934.1">
    <property type="nucleotide sequence ID" value="NZ_BMIN01000009.1"/>
</dbReference>
<dbReference type="CDD" id="cd07041">
    <property type="entry name" value="STAS_RsbR_RsbS_like"/>
    <property type="match status" value="1"/>
</dbReference>
<proteinExistence type="predicted"/>
<dbReference type="PANTHER" id="PTHR33745:SF3">
    <property type="entry name" value="RSBT CO-ANTAGONIST PROTEIN RSBRC"/>
    <property type="match status" value="1"/>
</dbReference>
<protein>
    <submittedName>
        <fullName evidence="3">RsbT co-antagonist protein RsbRD</fullName>
    </submittedName>
</protein>
<reference evidence="4" key="1">
    <citation type="journal article" date="2019" name="Int. J. Syst. Evol. Microbiol.">
        <title>The Global Catalogue of Microorganisms (GCM) 10K type strain sequencing project: providing services to taxonomists for standard genome sequencing and annotation.</title>
        <authorList>
            <consortium name="The Broad Institute Genomics Platform"/>
            <consortium name="The Broad Institute Genome Sequencing Center for Infectious Disease"/>
            <person name="Wu L."/>
            <person name="Ma J."/>
        </authorList>
    </citation>
    <scope>NUCLEOTIDE SEQUENCE [LARGE SCALE GENOMIC DNA]</scope>
    <source>
        <strain evidence="4">CGMCC 1.15353</strain>
    </source>
</reference>
<feature type="domain" description="STAS" evidence="2">
    <location>
        <begin position="162"/>
        <end position="273"/>
    </location>
</feature>
<comment type="caution">
    <text evidence="3">The sequence shown here is derived from an EMBL/GenBank/DDBJ whole genome shotgun (WGS) entry which is preliminary data.</text>
</comment>
<evidence type="ECO:0000313" key="3">
    <source>
        <dbReference type="EMBL" id="GGD15032.1"/>
    </source>
</evidence>
<sequence>MRQELEYIREKILNNKTELAHAIEALEADDFVNSLKSVDLPYDEFMTMREELFEIIADSLIEDSEHSLKRSKEWAERVGHQCLEIGVPLNESIRSMAFFRTVIWNAFESDLEEQKFSAITILDVSKYINPLLDEVSYTFSRLIVQDHQKTMNIAQLAMEELSVPVVPITKGVAILPLIGEIDTHRAKLIMESTLKHSTDDQLDYLIIDVSGVPMIDTMVANNIFSIIQALTIMGVEASITGMRPEIAQTVISLGINFKDINSYANMQQALEKIGFTHESQLQTKT</sequence>
<dbReference type="Pfam" id="PF01740">
    <property type="entry name" value="STAS"/>
    <property type="match status" value="1"/>
</dbReference>
<evidence type="ECO:0000256" key="1">
    <source>
        <dbReference type="ARBA" id="ARBA00022553"/>
    </source>
</evidence>
<evidence type="ECO:0000313" key="4">
    <source>
        <dbReference type="Proteomes" id="UP000642571"/>
    </source>
</evidence>
<dbReference type="InterPro" id="IPR036513">
    <property type="entry name" value="STAS_dom_sf"/>
</dbReference>